<organism evidence="1 2">
    <name type="scientific">Candidatus Carbonibacillus altaicus</name>
    <dbReference type="NCBI Taxonomy" id="2163959"/>
    <lineage>
        <taxon>Bacteria</taxon>
        <taxon>Bacillati</taxon>
        <taxon>Bacillota</taxon>
        <taxon>Bacilli</taxon>
        <taxon>Bacillales</taxon>
        <taxon>Candidatus Carbonibacillus</taxon>
    </lineage>
</organism>
<reference evidence="2" key="1">
    <citation type="journal article" date="2018" name="Sci. Rep.">
        <title>Lignite coal burning seam in the remote Altai Mountains harbors a hydrogen-driven thermophilic microbial community.</title>
        <authorList>
            <person name="Kadnikov V.V."/>
            <person name="Mardanov A.V."/>
            <person name="Ivasenko D.A."/>
            <person name="Antsiferov D.V."/>
            <person name="Beletsky A.V."/>
            <person name="Karnachuk O.V."/>
            <person name="Ravin N.V."/>
        </authorList>
    </citation>
    <scope>NUCLEOTIDE SEQUENCE [LARGE SCALE GENOMIC DNA]</scope>
</reference>
<protein>
    <submittedName>
        <fullName evidence="1">Uncharacterized protein</fullName>
    </submittedName>
</protein>
<gene>
    <name evidence="1" type="ORF">BSOLF_0233</name>
</gene>
<dbReference type="InterPro" id="IPR036105">
    <property type="entry name" value="DiNase_FeMo-co_biosyn_sf"/>
</dbReference>
<dbReference type="Proteomes" id="UP000244338">
    <property type="component" value="Unassembled WGS sequence"/>
</dbReference>
<dbReference type="EMBL" id="PEBX01000029">
    <property type="protein sequence ID" value="PTQ56401.1"/>
    <property type="molecule type" value="Genomic_DNA"/>
</dbReference>
<evidence type="ECO:0000313" key="1">
    <source>
        <dbReference type="EMBL" id="PTQ56401.1"/>
    </source>
</evidence>
<sequence length="73" mass="7862">MDPERARHQEAIRDFLLEHGVDVLLLDHAGPGIARVLSDTHIRVVAGVTGVAKEAVLAADHFVRTQLAEGQDG</sequence>
<comment type="caution">
    <text evidence="1">The sequence shown here is derived from an EMBL/GenBank/DDBJ whole genome shotgun (WGS) entry which is preliminary data.</text>
</comment>
<proteinExistence type="predicted"/>
<dbReference type="AlphaFoldDB" id="A0A2R6Y152"/>
<dbReference type="Gene3D" id="3.30.420.130">
    <property type="entry name" value="Dinitrogenase iron-molybdenum cofactor biosynthesis domain"/>
    <property type="match status" value="1"/>
</dbReference>
<name>A0A2R6Y152_9BACL</name>
<evidence type="ECO:0000313" key="2">
    <source>
        <dbReference type="Proteomes" id="UP000244338"/>
    </source>
</evidence>
<accession>A0A2R6Y152</accession>
<dbReference type="SUPFAM" id="SSF53146">
    <property type="entry name" value="Nitrogenase accessory factor-like"/>
    <property type="match status" value="1"/>
</dbReference>